<organism evidence="2 3">
    <name type="scientific">Porphyromonas somerae</name>
    <dbReference type="NCBI Taxonomy" id="322095"/>
    <lineage>
        <taxon>Bacteria</taxon>
        <taxon>Pseudomonadati</taxon>
        <taxon>Bacteroidota</taxon>
        <taxon>Bacteroidia</taxon>
        <taxon>Bacteroidales</taxon>
        <taxon>Porphyromonadaceae</taxon>
        <taxon>Porphyromonas</taxon>
    </lineage>
</organism>
<dbReference type="Proteomes" id="UP000070224">
    <property type="component" value="Unassembled WGS sequence"/>
</dbReference>
<name>A0A134B3T1_9PORP</name>
<sequence length="158" mass="17135">MAVTKIRKVSSTTLLVLLALSVLIFVLFFAGGSELDAKGNKDYAFTGILLYWTYFLFIVTVLATIFFAGRSIATNKTKDAVARKSNLISVVVLVVSLLLGYAIGSGEAIKGLNEASQAYNTSGWLKVTDMWLYSTYVLFVVTLGAVVWGGVSKRFLGK</sequence>
<keyword evidence="1" id="KW-0472">Membrane</keyword>
<keyword evidence="3" id="KW-1185">Reference proteome</keyword>
<dbReference type="EMBL" id="LSDK01000116">
    <property type="protein sequence ID" value="KXB74603.1"/>
    <property type="molecule type" value="Genomic_DNA"/>
</dbReference>
<dbReference type="AlphaFoldDB" id="A0A134B3T1"/>
<feature type="transmembrane region" description="Helical" evidence="1">
    <location>
        <begin position="51"/>
        <end position="73"/>
    </location>
</feature>
<evidence type="ECO:0000313" key="2">
    <source>
        <dbReference type="EMBL" id="KXB74603.1"/>
    </source>
</evidence>
<reference evidence="3" key="1">
    <citation type="submission" date="2016-01" db="EMBL/GenBank/DDBJ databases">
        <authorList>
            <person name="Mitreva M."/>
            <person name="Pepin K.H."/>
            <person name="Mihindukulasuriya K.A."/>
            <person name="Fulton R."/>
            <person name="Fronick C."/>
            <person name="O'Laughlin M."/>
            <person name="Miner T."/>
            <person name="Herter B."/>
            <person name="Rosa B.A."/>
            <person name="Cordes M."/>
            <person name="Tomlinson C."/>
            <person name="Wollam A."/>
            <person name="Palsikar V.B."/>
            <person name="Mardis E.R."/>
            <person name="Wilson R.K."/>
        </authorList>
    </citation>
    <scope>NUCLEOTIDE SEQUENCE [LARGE SCALE GENOMIC DNA]</scope>
    <source>
        <strain evidence="3">KA00683</strain>
    </source>
</reference>
<proteinExistence type="predicted"/>
<feature type="transmembrane region" description="Helical" evidence="1">
    <location>
        <begin position="12"/>
        <end position="31"/>
    </location>
</feature>
<protein>
    <submittedName>
        <fullName evidence="2">Uncharacterized protein</fullName>
    </submittedName>
</protein>
<feature type="transmembrane region" description="Helical" evidence="1">
    <location>
        <begin position="85"/>
        <end position="104"/>
    </location>
</feature>
<keyword evidence="1" id="KW-1133">Transmembrane helix</keyword>
<feature type="transmembrane region" description="Helical" evidence="1">
    <location>
        <begin position="130"/>
        <end position="151"/>
    </location>
</feature>
<keyword evidence="1" id="KW-0812">Transmembrane</keyword>
<gene>
    <name evidence="2" type="ORF">HMPREF3185_01659</name>
</gene>
<accession>A0A134B3T1</accession>
<comment type="caution">
    <text evidence="2">The sequence shown here is derived from an EMBL/GenBank/DDBJ whole genome shotgun (WGS) entry which is preliminary data.</text>
</comment>
<dbReference type="OrthoDB" id="1121549at2"/>
<evidence type="ECO:0000313" key="3">
    <source>
        <dbReference type="Proteomes" id="UP000070224"/>
    </source>
</evidence>
<evidence type="ECO:0000256" key="1">
    <source>
        <dbReference type="SAM" id="Phobius"/>
    </source>
</evidence>
<dbReference type="PATRIC" id="fig|322095.3.peg.1635"/>
<dbReference type="STRING" id="322095.HMPREF3185_01659"/>
<dbReference type="RefSeq" id="WP_060935787.1">
    <property type="nucleotide sequence ID" value="NZ_KQ960459.1"/>
</dbReference>